<protein>
    <submittedName>
        <fullName evidence="2">Uncharacterized protein</fullName>
    </submittedName>
</protein>
<evidence type="ECO:0000313" key="3">
    <source>
        <dbReference type="Proteomes" id="UP000811619"/>
    </source>
</evidence>
<sequence>MGSQFSRPTTAAKLLATRQGTSSPFLFSQKWACARSLLLNPESTCHAGKRSPGGRNGPLHLTEPRRRTRTANLVKTLSLRILEPRPLSDPDIMDAF</sequence>
<keyword evidence="3" id="KW-1185">Reference proteome</keyword>
<feature type="region of interest" description="Disordered" evidence="1">
    <location>
        <begin position="44"/>
        <end position="64"/>
    </location>
</feature>
<evidence type="ECO:0000313" key="2">
    <source>
        <dbReference type="EMBL" id="KAG5918838.1"/>
    </source>
</evidence>
<dbReference type="EMBL" id="SRPY01000709">
    <property type="protein sequence ID" value="KAG5918838.1"/>
    <property type="molecule type" value="Genomic_DNA"/>
</dbReference>
<evidence type="ECO:0000256" key="1">
    <source>
        <dbReference type="SAM" id="MobiDB-lite"/>
    </source>
</evidence>
<dbReference type="Proteomes" id="UP000811619">
    <property type="component" value="Unassembled WGS sequence"/>
</dbReference>
<accession>A0A8K0NEV5</accession>
<organism evidence="2 3">
    <name type="scientific">Claviceps africana</name>
    <dbReference type="NCBI Taxonomy" id="83212"/>
    <lineage>
        <taxon>Eukaryota</taxon>
        <taxon>Fungi</taxon>
        <taxon>Dikarya</taxon>
        <taxon>Ascomycota</taxon>
        <taxon>Pezizomycotina</taxon>
        <taxon>Sordariomycetes</taxon>
        <taxon>Hypocreomycetidae</taxon>
        <taxon>Hypocreales</taxon>
        <taxon>Clavicipitaceae</taxon>
        <taxon>Claviceps</taxon>
    </lineage>
</organism>
<dbReference type="AlphaFoldDB" id="A0A8K0NEV5"/>
<comment type="caution">
    <text evidence="2">The sequence shown here is derived from an EMBL/GenBank/DDBJ whole genome shotgun (WGS) entry which is preliminary data.</text>
</comment>
<name>A0A8K0NEV5_9HYPO</name>
<gene>
    <name evidence="2" type="ORF">E4U42_006727</name>
</gene>
<proteinExistence type="predicted"/>
<reference evidence="2" key="1">
    <citation type="journal article" date="2020" name="bioRxiv">
        <title>Whole genome comparisons of ergot fungi reveals the divergence and evolution of species within the genus Claviceps are the result of varying mechanisms driving genome evolution and host range expansion.</title>
        <authorList>
            <person name="Wyka S.A."/>
            <person name="Mondo S.J."/>
            <person name="Liu M."/>
            <person name="Dettman J."/>
            <person name="Nalam V."/>
            <person name="Broders K.D."/>
        </authorList>
    </citation>
    <scope>NUCLEOTIDE SEQUENCE</scope>
    <source>
        <strain evidence="2">CCC 489</strain>
    </source>
</reference>